<reference evidence="1" key="1">
    <citation type="submission" date="2023-08" db="EMBL/GenBank/DDBJ databases">
        <title>Reintroducing virulent viruses to syntetic microbiomes.</title>
        <authorList>
            <person name="Wilde J."/>
            <person name="Boyes R."/>
            <person name="Robinson A.V."/>
            <person name="Daisley B.A."/>
            <person name="Allen-Vercoe E."/>
        </authorList>
    </citation>
    <scope>NUCLEOTIDE SEQUENCE</scope>
    <source>
        <strain evidence="1">225I_12FAA</strain>
    </source>
</reference>
<sequence>MKNIQAIFYLATMIGGVLSVASCNNENETITASKQVPLEIQTGSVQTTRSIIEGSTLPEECQYGIFAMYGKEREVIDGGMNVCVNYSKGGSTLNKSVYLPTNVDVPVYAYYPYNANYSNIEYLLEMPVDVTTQTDYLYGYSADNDFKLTYVKDTQPKATIYFKHAMARVTMRIKKATDNENTYKFPYINLLNVDKSAYLNILDGGTILDPTGTANLTAKPSDYVLENSDNEIVADFLVIPGNTEGKKVLLNMSDDISSFENGLSAAVPVTNWQAGQQYTYTVTIDTYKVLSISEATITPWINNNQEEIKIGDENYAGIPVNGPVGQAVDLGLSVKWANWNIGASAPEEYGGLYGWADPTGTKISILNEDYPNSNPPSDICGSIYDIARAQWGKDWRLPSKDEIEELLAQCTWIFTTLNDISGYKVEAQNGNSIFLPLTKERSGTNLYDFERGFYWSGTLDTSMSIGGISNYAYNIWFSKDGTGCSSNNRYNGMAIRPVTK</sequence>
<organism evidence="1 2">
    <name type="scientific">Bacteroides cellulosilyticus</name>
    <dbReference type="NCBI Taxonomy" id="246787"/>
    <lineage>
        <taxon>Bacteria</taxon>
        <taxon>Pseudomonadati</taxon>
        <taxon>Bacteroidota</taxon>
        <taxon>Bacteroidia</taxon>
        <taxon>Bacteroidales</taxon>
        <taxon>Bacteroidaceae</taxon>
        <taxon>Bacteroides</taxon>
    </lineage>
</organism>
<dbReference type="Proteomes" id="UP001266995">
    <property type="component" value="Unassembled WGS sequence"/>
</dbReference>
<dbReference type="CDD" id="cd13120">
    <property type="entry name" value="BF2867_like_N"/>
    <property type="match status" value="1"/>
</dbReference>
<protein>
    <submittedName>
        <fullName evidence="1">Fimbrillin family protein</fullName>
    </submittedName>
</protein>
<accession>A0AAW8VR56</accession>
<dbReference type="PROSITE" id="PS51257">
    <property type="entry name" value="PROKAR_LIPOPROTEIN"/>
    <property type="match status" value="1"/>
</dbReference>
<dbReference type="EMBL" id="JAVSNH010000002">
    <property type="protein sequence ID" value="MDT4514470.1"/>
    <property type="molecule type" value="Genomic_DNA"/>
</dbReference>
<proteinExistence type="predicted"/>
<dbReference type="Gene3D" id="2.60.40.2620">
    <property type="entry name" value="Fimbrillin-like"/>
    <property type="match status" value="1"/>
</dbReference>
<dbReference type="Gene3D" id="2.60.40.2630">
    <property type="match status" value="1"/>
</dbReference>
<evidence type="ECO:0000313" key="2">
    <source>
        <dbReference type="Proteomes" id="UP001266995"/>
    </source>
</evidence>
<dbReference type="CDD" id="cd13121">
    <property type="entry name" value="BF2867_like_C"/>
    <property type="match status" value="1"/>
</dbReference>
<dbReference type="InterPro" id="IPR025049">
    <property type="entry name" value="Mfa-like_1"/>
</dbReference>
<gene>
    <name evidence="1" type="ORF">RO785_26240</name>
</gene>
<dbReference type="InterPro" id="IPR042278">
    <property type="entry name" value="Mfa-like_1_N"/>
</dbReference>
<name>A0AAW8VR56_9BACE</name>
<dbReference type="AlphaFoldDB" id="A0AAW8VR56"/>
<comment type="caution">
    <text evidence="1">The sequence shown here is derived from an EMBL/GenBank/DDBJ whole genome shotgun (WGS) entry which is preliminary data.</text>
</comment>
<evidence type="ECO:0000313" key="1">
    <source>
        <dbReference type="EMBL" id="MDT4514470.1"/>
    </source>
</evidence>
<dbReference type="Pfam" id="PF13149">
    <property type="entry name" value="Mfa_like_1"/>
    <property type="match status" value="1"/>
</dbReference>
<dbReference type="RefSeq" id="WP_195738900.1">
    <property type="nucleotide sequence ID" value="NZ_JADMQL010000008.1"/>
</dbReference>